<dbReference type="AlphaFoldDB" id="A0A2R6P074"/>
<name>A0A2R6P074_9APHY</name>
<proteinExistence type="predicted"/>
<accession>A0A2R6P074</accession>
<reference evidence="2 3" key="1">
    <citation type="submission" date="2018-02" db="EMBL/GenBank/DDBJ databases">
        <title>Genome sequence of the basidiomycete white-rot fungus Phlebia centrifuga.</title>
        <authorList>
            <person name="Granchi Z."/>
            <person name="Peng M."/>
            <person name="de Vries R.P."/>
            <person name="Hilden K."/>
            <person name="Makela M.R."/>
            <person name="Grigoriev I."/>
            <person name="Riley R."/>
        </authorList>
    </citation>
    <scope>NUCLEOTIDE SEQUENCE [LARGE SCALE GENOMIC DNA]</scope>
    <source>
        <strain evidence="2 3">FBCC195</strain>
    </source>
</reference>
<keyword evidence="1" id="KW-1133">Transmembrane helix</keyword>
<keyword evidence="1" id="KW-0472">Membrane</keyword>
<feature type="transmembrane region" description="Helical" evidence="1">
    <location>
        <begin position="6"/>
        <end position="21"/>
    </location>
</feature>
<protein>
    <submittedName>
        <fullName evidence="2">Uncharacterized protein</fullName>
    </submittedName>
</protein>
<keyword evidence="1" id="KW-0812">Transmembrane</keyword>
<evidence type="ECO:0000313" key="2">
    <source>
        <dbReference type="EMBL" id="PSR81992.1"/>
    </source>
</evidence>
<keyword evidence="3" id="KW-1185">Reference proteome</keyword>
<dbReference type="Proteomes" id="UP000186601">
    <property type="component" value="Unassembled WGS sequence"/>
</dbReference>
<evidence type="ECO:0000256" key="1">
    <source>
        <dbReference type="SAM" id="Phobius"/>
    </source>
</evidence>
<gene>
    <name evidence="2" type="ORF">PHLCEN_2v6167</name>
</gene>
<dbReference type="EMBL" id="MLYV02000601">
    <property type="protein sequence ID" value="PSR81992.1"/>
    <property type="molecule type" value="Genomic_DNA"/>
</dbReference>
<evidence type="ECO:0000313" key="3">
    <source>
        <dbReference type="Proteomes" id="UP000186601"/>
    </source>
</evidence>
<sequence length="87" mass="9658">MSVLVPTLFLAFAGLGVYLILRRRPKLTPGRIRSNDSILLEEEETRETPIIDIMREQSVVDSNQAVASWKAPSTVGSQALYFVPANL</sequence>
<comment type="caution">
    <text evidence="2">The sequence shown here is derived from an EMBL/GenBank/DDBJ whole genome shotgun (WGS) entry which is preliminary data.</text>
</comment>
<organism evidence="2 3">
    <name type="scientific">Hermanssonia centrifuga</name>
    <dbReference type="NCBI Taxonomy" id="98765"/>
    <lineage>
        <taxon>Eukaryota</taxon>
        <taxon>Fungi</taxon>
        <taxon>Dikarya</taxon>
        <taxon>Basidiomycota</taxon>
        <taxon>Agaricomycotina</taxon>
        <taxon>Agaricomycetes</taxon>
        <taxon>Polyporales</taxon>
        <taxon>Meruliaceae</taxon>
        <taxon>Hermanssonia</taxon>
    </lineage>
</organism>